<dbReference type="AlphaFoldDB" id="A0A1X2GFC0"/>
<dbReference type="GO" id="GO:0048038">
    <property type="term" value="F:quinone binding"/>
    <property type="evidence" value="ECO:0007669"/>
    <property type="project" value="InterPro"/>
</dbReference>
<evidence type="ECO:0000259" key="2">
    <source>
        <dbReference type="Pfam" id="PF01179"/>
    </source>
</evidence>
<comment type="caution">
    <text evidence="3">The sequence shown here is derived from an EMBL/GenBank/DDBJ whole genome shotgun (WGS) entry which is preliminary data.</text>
</comment>
<dbReference type="GO" id="GO:0005507">
    <property type="term" value="F:copper ion binding"/>
    <property type="evidence" value="ECO:0007669"/>
    <property type="project" value="InterPro"/>
</dbReference>
<dbReference type="InterPro" id="IPR036460">
    <property type="entry name" value="Cu_amine_oxidase_C_sf"/>
</dbReference>
<dbReference type="GO" id="GO:0009308">
    <property type="term" value="P:amine metabolic process"/>
    <property type="evidence" value="ECO:0007669"/>
    <property type="project" value="UniProtKB-UniRule"/>
</dbReference>
<dbReference type="InterPro" id="IPR000269">
    <property type="entry name" value="Cu_amine_oxidase"/>
</dbReference>
<keyword evidence="4" id="KW-1185">Reference proteome</keyword>
<evidence type="ECO:0000313" key="3">
    <source>
        <dbReference type="EMBL" id="ORX52441.1"/>
    </source>
</evidence>
<evidence type="ECO:0000313" key="4">
    <source>
        <dbReference type="Proteomes" id="UP000242146"/>
    </source>
</evidence>
<gene>
    <name evidence="3" type="ORF">DM01DRAFT_323263</name>
</gene>
<dbReference type="Gene3D" id="2.70.98.20">
    <property type="entry name" value="Copper amine oxidase, catalytic domain"/>
    <property type="match status" value="1"/>
</dbReference>
<evidence type="ECO:0000256" key="1">
    <source>
        <dbReference type="RuleBase" id="RU000672"/>
    </source>
</evidence>
<dbReference type="OrthoDB" id="5379943at2759"/>
<dbReference type="STRING" id="101127.A0A1X2GFC0"/>
<keyword evidence="1" id="KW-0479">Metal-binding</keyword>
<keyword evidence="1" id="KW-0560">Oxidoreductase</keyword>
<dbReference type="Proteomes" id="UP000242146">
    <property type="component" value="Unassembled WGS sequence"/>
</dbReference>
<comment type="cofactor">
    <cofactor evidence="1">
        <name>Cu cation</name>
        <dbReference type="ChEBI" id="CHEBI:23378"/>
    </cofactor>
    <text evidence="1">Contains 1 topaquinone per subunit.</text>
</comment>
<keyword evidence="1" id="KW-0801">TPQ</keyword>
<reference evidence="3 4" key="1">
    <citation type="submission" date="2016-07" db="EMBL/GenBank/DDBJ databases">
        <title>Pervasive Adenine N6-methylation of Active Genes in Fungi.</title>
        <authorList>
            <consortium name="DOE Joint Genome Institute"/>
            <person name="Mondo S.J."/>
            <person name="Dannebaum R.O."/>
            <person name="Kuo R.C."/>
            <person name="Labutti K."/>
            <person name="Haridas S."/>
            <person name="Kuo A."/>
            <person name="Salamov A."/>
            <person name="Ahrendt S.R."/>
            <person name="Lipzen A."/>
            <person name="Sullivan W."/>
            <person name="Andreopoulos W.B."/>
            <person name="Clum A."/>
            <person name="Lindquist E."/>
            <person name="Daum C."/>
            <person name="Ramamoorthy G.K."/>
            <person name="Gryganskyi A."/>
            <person name="Culley D."/>
            <person name="Magnuson J.K."/>
            <person name="James T.Y."/>
            <person name="O'Malley M.A."/>
            <person name="Stajich J.E."/>
            <person name="Spatafora J.W."/>
            <person name="Visel A."/>
            <person name="Grigoriev I.V."/>
        </authorList>
    </citation>
    <scope>NUCLEOTIDE SEQUENCE [LARGE SCALE GENOMIC DNA]</scope>
    <source>
        <strain evidence="3 4">NRRL 3301</strain>
    </source>
</reference>
<dbReference type="Pfam" id="PF01179">
    <property type="entry name" value="Cu_amine_oxid"/>
    <property type="match status" value="1"/>
</dbReference>
<dbReference type="PANTHER" id="PTHR10638">
    <property type="entry name" value="COPPER AMINE OXIDASE"/>
    <property type="match status" value="1"/>
</dbReference>
<dbReference type="EMBL" id="MCGT01000018">
    <property type="protein sequence ID" value="ORX52441.1"/>
    <property type="molecule type" value="Genomic_DNA"/>
</dbReference>
<keyword evidence="1" id="KW-0186">Copper</keyword>
<dbReference type="InterPro" id="IPR015798">
    <property type="entry name" value="Cu_amine_oxidase_C"/>
</dbReference>
<dbReference type="EC" id="1.4.3.-" evidence="1"/>
<comment type="PTM">
    <text evidence="1">Topaquinone (TPQ) is generated by copper-dependent autoxidation of a specific tyrosyl residue.</text>
</comment>
<protein>
    <recommendedName>
        <fullName evidence="1">Amine oxidase</fullName>
        <ecNumber evidence="1">1.4.3.-</ecNumber>
    </recommendedName>
</protein>
<sequence length="76" mass="8767">MLVPYLRTLWLCYGLNHFVHVEDFPIMPVETCSFTLKPFGFFNKSPAVDVPRATIRYNTFVNTDDCGNSIKSECCR</sequence>
<comment type="similarity">
    <text evidence="1">Belongs to the copper/topaquinone oxidase family.</text>
</comment>
<feature type="domain" description="Copper amine oxidase catalytic" evidence="2">
    <location>
        <begin position="9"/>
        <end position="47"/>
    </location>
</feature>
<organism evidence="3 4">
    <name type="scientific">Hesseltinella vesiculosa</name>
    <dbReference type="NCBI Taxonomy" id="101127"/>
    <lineage>
        <taxon>Eukaryota</taxon>
        <taxon>Fungi</taxon>
        <taxon>Fungi incertae sedis</taxon>
        <taxon>Mucoromycota</taxon>
        <taxon>Mucoromycotina</taxon>
        <taxon>Mucoromycetes</taxon>
        <taxon>Mucorales</taxon>
        <taxon>Cunninghamellaceae</taxon>
        <taxon>Hesseltinella</taxon>
    </lineage>
</organism>
<accession>A0A1X2GFC0</accession>
<name>A0A1X2GFC0_9FUNG</name>
<dbReference type="SUPFAM" id="SSF49998">
    <property type="entry name" value="Amine oxidase catalytic domain"/>
    <property type="match status" value="1"/>
</dbReference>
<proteinExistence type="inferred from homology"/>
<dbReference type="GO" id="GO:0008131">
    <property type="term" value="F:primary methylamine oxidase activity"/>
    <property type="evidence" value="ECO:0007669"/>
    <property type="project" value="InterPro"/>
</dbReference>